<evidence type="ECO:0000313" key="1">
    <source>
        <dbReference type="EMBL" id="SDO61270.1"/>
    </source>
</evidence>
<gene>
    <name evidence="1" type="ORF">SAMN04487900_1372</name>
</gene>
<comment type="caution">
    <text evidence="1">The sequence shown here is derived from an EMBL/GenBank/DDBJ whole genome shotgun (WGS) entry which is preliminary data.</text>
</comment>
<name>A0A1H0KZV3_9BACT</name>
<evidence type="ECO:0000313" key="2">
    <source>
        <dbReference type="Proteomes" id="UP000199134"/>
    </source>
</evidence>
<sequence length="552" mass="64212">MTAYRKNEAKRGYNPFDYPEEWEFFKHPFDAEEEDDILADTLFQIRKMTRRVHLYFDNDSYDRLETAFYFGLLDSLSETEDYLLGAIKYSRYCRLEHLFFLAANKDLGDFIETLFRLRDELVSKIKTFGKNTVKLNRECHDGDLFLHQYCYLTKHGIPDDMLRALLRIPDFPSGSDNIMKLDENTSLKSYFENVRVGLQLIKEEPNIEGGCDSSGLQKLIEPVDGLLWYIRGTLLWVVVKKIMMVCSNAAAFVSRLKMLVDTMYQCAYKEVCGVYARSHAYAKRRDEELPRQCGDYMFIQGRKPTLIETQTYFNTRYRDFITRNNQSYQLYYQYRKQENKFYIGFLNLLLEEDTRQDAEDFLFIMTYSKEINSKKNPLGKKEPSNVTDESLVTASSQAPVPILKVGTLITNGLVMNEGRHPHFPECLSIEDGKKLYNFLSENRFIVGEKTPLADFNYLMGAATQYTTPNAPKLIWWLKNRQMLREMLNLTFAPLLNNGTKQKTLADIVPSCFVDKKGKPLNLSKNKNDGIVKQDMDALTEFFATILRPGDTI</sequence>
<dbReference type="EMBL" id="FNIW01000037">
    <property type="protein sequence ID" value="SDO61270.1"/>
    <property type="molecule type" value="Genomic_DNA"/>
</dbReference>
<dbReference type="Proteomes" id="UP000199134">
    <property type="component" value="Unassembled WGS sequence"/>
</dbReference>
<organism evidence="1 2">
    <name type="scientific">Prevotella communis</name>
    <dbReference type="NCBI Taxonomy" id="2913614"/>
    <lineage>
        <taxon>Bacteria</taxon>
        <taxon>Pseudomonadati</taxon>
        <taxon>Bacteroidota</taxon>
        <taxon>Bacteroidia</taxon>
        <taxon>Bacteroidales</taxon>
        <taxon>Prevotellaceae</taxon>
        <taxon>Prevotella</taxon>
    </lineage>
</organism>
<protein>
    <submittedName>
        <fullName evidence="1">Uncharacterized protein</fullName>
    </submittedName>
</protein>
<reference evidence="2" key="1">
    <citation type="submission" date="2016-10" db="EMBL/GenBank/DDBJ databases">
        <authorList>
            <person name="de Groot N.N."/>
        </authorList>
    </citation>
    <scope>NUCLEOTIDE SEQUENCE [LARGE SCALE GENOMIC DNA]</scope>
    <source>
        <strain evidence="2">BP1-145</strain>
    </source>
</reference>
<proteinExistence type="predicted"/>
<dbReference type="AlphaFoldDB" id="A0A1H0KZV3"/>
<dbReference type="RefSeq" id="WP_143005835.1">
    <property type="nucleotide sequence ID" value="NZ_FNIW01000037.1"/>
</dbReference>
<accession>A0A1H0KZV3</accession>